<dbReference type="InterPro" id="IPR044926">
    <property type="entry name" value="RGS_subdomain_2"/>
</dbReference>
<reference evidence="3 4" key="1">
    <citation type="submission" date="2019-07" db="EMBL/GenBank/DDBJ databases">
        <title>Genomics analysis of Aphanomyces spp. identifies a new class of oomycete effector associated with host adaptation.</title>
        <authorList>
            <person name="Gaulin E."/>
        </authorList>
    </citation>
    <scope>NUCLEOTIDE SEQUENCE [LARGE SCALE GENOMIC DNA]</scope>
    <source>
        <strain evidence="3 4">ATCC 201684</strain>
    </source>
</reference>
<dbReference type="VEuPathDB" id="FungiDB:AeMF1_003428"/>
<dbReference type="InterPro" id="IPR036305">
    <property type="entry name" value="RGS_sf"/>
</dbReference>
<evidence type="ECO:0000259" key="2">
    <source>
        <dbReference type="PROSITE" id="PS50132"/>
    </source>
</evidence>
<dbReference type="EMBL" id="VJMJ01000051">
    <property type="protein sequence ID" value="KAF0740505.1"/>
    <property type="molecule type" value="Genomic_DNA"/>
</dbReference>
<feature type="transmembrane region" description="Helical" evidence="1">
    <location>
        <begin position="12"/>
        <end position="30"/>
    </location>
</feature>
<dbReference type="PROSITE" id="PS50132">
    <property type="entry name" value="RGS"/>
    <property type="match status" value="1"/>
</dbReference>
<dbReference type="Proteomes" id="UP000481153">
    <property type="component" value="Unassembled WGS sequence"/>
</dbReference>
<dbReference type="AlphaFoldDB" id="A0A6G0XK42"/>
<evidence type="ECO:0000313" key="3">
    <source>
        <dbReference type="EMBL" id="KAF0740505.1"/>
    </source>
</evidence>
<feature type="transmembrane region" description="Helical" evidence="1">
    <location>
        <begin position="50"/>
        <end position="70"/>
    </location>
</feature>
<protein>
    <recommendedName>
        <fullName evidence="2">RGS domain-containing protein</fullName>
    </recommendedName>
</protein>
<gene>
    <name evidence="3" type="ORF">Ae201684_004052</name>
</gene>
<keyword evidence="4" id="KW-1185">Reference proteome</keyword>
<dbReference type="InterPro" id="IPR016137">
    <property type="entry name" value="RGS"/>
</dbReference>
<feature type="transmembrane region" description="Helical" evidence="1">
    <location>
        <begin position="91"/>
        <end position="114"/>
    </location>
</feature>
<evidence type="ECO:0000313" key="4">
    <source>
        <dbReference type="Proteomes" id="UP000481153"/>
    </source>
</evidence>
<name>A0A6G0XK42_9STRA</name>
<organism evidence="3 4">
    <name type="scientific">Aphanomyces euteiches</name>
    <dbReference type="NCBI Taxonomy" id="100861"/>
    <lineage>
        <taxon>Eukaryota</taxon>
        <taxon>Sar</taxon>
        <taxon>Stramenopiles</taxon>
        <taxon>Oomycota</taxon>
        <taxon>Saprolegniomycetes</taxon>
        <taxon>Saprolegniales</taxon>
        <taxon>Verrucalvaceae</taxon>
        <taxon>Aphanomyces</taxon>
    </lineage>
</organism>
<dbReference type="Gene3D" id="1.10.167.10">
    <property type="entry name" value="Regulator of G-protein Signalling 4, domain 2"/>
    <property type="match status" value="1"/>
</dbReference>
<evidence type="ECO:0000256" key="1">
    <source>
        <dbReference type="SAM" id="Phobius"/>
    </source>
</evidence>
<keyword evidence="1" id="KW-0472">Membrane</keyword>
<feature type="domain" description="RGS" evidence="2">
    <location>
        <begin position="173"/>
        <end position="282"/>
    </location>
</feature>
<keyword evidence="1" id="KW-1133">Transmembrane helix</keyword>
<comment type="caution">
    <text evidence="3">The sequence shown here is derived from an EMBL/GenBank/DDBJ whole genome shotgun (WGS) entry which is preliminary data.</text>
</comment>
<dbReference type="SUPFAM" id="SSF48097">
    <property type="entry name" value="Regulator of G-protein signaling, RGS"/>
    <property type="match status" value="1"/>
</dbReference>
<sequence length="321" mass="36549">MMRYRWFLHPSIQEALWGIANICFAVPVFYPFDFSALITQKRGACFDQLTMDLIIGEFFLLVCFSLALAVQSSRIVDNFGLREANIATAKGVLLCVVQQTICSIGFYALGWIWILDLYITDATVCLPVHVFYYFNIIQPLHHVRSPQGLFSQRISVLSTASSSRGISTPNVSSFLSFLQHPDGYRAFLEFARMDLNLETLLAWQRMHEFREAPSVAAAVQVYQECLVPQCLLATDIGLRWHSIYLQKKTTWETSGAVSIDAFEPVAKELLQSMFRTQFPRFLAQPAGVLAWHDFVDRMRALAKLDRVLTIVRKKSSTKRSV</sequence>
<proteinExistence type="predicted"/>
<accession>A0A6G0XK42</accession>
<keyword evidence="1" id="KW-0812">Transmembrane</keyword>